<evidence type="ECO:0000256" key="2">
    <source>
        <dbReference type="SAM" id="SignalP"/>
    </source>
</evidence>
<evidence type="ECO:0000259" key="3">
    <source>
        <dbReference type="Pfam" id="PF05305"/>
    </source>
</evidence>
<evidence type="ECO:0000313" key="4">
    <source>
        <dbReference type="EMBL" id="UMB71381.1"/>
    </source>
</evidence>
<dbReference type="InterPro" id="IPR007969">
    <property type="entry name" value="DUF732"/>
</dbReference>
<organism evidence="4 5">
    <name type="scientific">Mycobacterium paraterrae</name>
    <dbReference type="NCBI Taxonomy" id="577492"/>
    <lineage>
        <taxon>Bacteria</taxon>
        <taxon>Bacillati</taxon>
        <taxon>Actinomycetota</taxon>
        <taxon>Actinomycetes</taxon>
        <taxon>Mycobacteriales</taxon>
        <taxon>Mycobacteriaceae</taxon>
        <taxon>Mycobacterium</taxon>
    </lineage>
</organism>
<gene>
    <name evidence="4" type="ORF">MKK62_09110</name>
</gene>
<proteinExistence type="predicted"/>
<feature type="domain" description="DUF732" evidence="3">
    <location>
        <begin position="35"/>
        <end position="106"/>
    </location>
</feature>
<dbReference type="RefSeq" id="WP_240263132.1">
    <property type="nucleotide sequence ID" value="NZ_CP092488.2"/>
</dbReference>
<feature type="compositionally biased region" description="Polar residues" evidence="1">
    <location>
        <begin position="111"/>
        <end position="121"/>
    </location>
</feature>
<dbReference type="Pfam" id="PF05305">
    <property type="entry name" value="DUF732"/>
    <property type="match status" value="1"/>
</dbReference>
<keyword evidence="5" id="KW-1185">Reference proteome</keyword>
<dbReference type="Proteomes" id="UP001055336">
    <property type="component" value="Chromosome"/>
</dbReference>
<evidence type="ECO:0000256" key="1">
    <source>
        <dbReference type="SAM" id="MobiDB-lite"/>
    </source>
</evidence>
<sequence length="130" mass="13047">MRLLLTLAGAAVAVGLAGPALADPPPPSVPDNPAADATFLDSLNKAGMTYSNGPSAIKAGKFACDMMNAGAAEKDVVDKLSMLNPGLNSGGAMKFAALASSAYCPDYLNKSSAPDKPQNQGPFGGGMFGR</sequence>
<protein>
    <submittedName>
        <fullName evidence="4">DUF732 domain-containing protein</fullName>
    </submittedName>
</protein>
<keyword evidence="2" id="KW-0732">Signal</keyword>
<feature type="chain" id="PRO_5045464434" evidence="2">
    <location>
        <begin position="23"/>
        <end position="130"/>
    </location>
</feature>
<accession>A0ABY3VPK3</accession>
<dbReference type="EMBL" id="CP092488">
    <property type="protein sequence ID" value="UMB71381.1"/>
    <property type="molecule type" value="Genomic_DNA"/>
</dbReference>
<feature type="signal peptide" evidence="2">
    <location>
        <begin position="1"/>
        <end position="22"/>
    </location>
</feature>
<reference evidence="4" key="1">
    <citation type="submission" date="2022-08" db="EMBL/GenBank/DDBJ databases">
        <title>Whole genome sequencing of non-tuberculosis mycobacteria type-strains.</title>
        <authorList>
            <person name="Igarashi Y."/>
            <person name="Osugi A."/>
            <person name="Mitarai S."/>
        </authorList>
    </citation>
    <scope>NUCLEOTIDE SEQUENCE</scope>
    <source>
        <strain evidence="4">DSM 45127</strain>
    </source>
</reference>
<evidence type="ECO:0000313" key="5">
    <source>
        <dbReference type="Proteomes" id="UP001055336"/>
    </source>
</evidence>
<name>A0ABY3VPK3_9MYCO</name>
<feature type="region of interest" description="Disordered" evidence="1">
    <location>
        <begin position="111"/>
        <end position="130"/>
    </location>
</feature>